<accession>A0A7J6EKV6</accession>
<dbReference type="Proteomes" id="UP000525078">
    <property type="component" value="Unassembled WGS sequence"/>
</dbReference>
<dbReference type="GO" id="GO:0006887">
    <property type="term" value="P:exocytosis"/>
    <property type="evidence" value="ECO:0007669"/>
    <property type="project" value="InterPro"/>
</dbReference>
<dbReference type="EMBL" id="JAATIP010000219">
    <property type="protein sequence ID" value="KAF4358991.1"/>
    <property type="molecule type" value="Genomic_DNA"/>
</dbReference>
<gene>
    <name evidence="3" type="ORF">F8388_002835</name>
    <name evidence="4" type="ORF">F8388_015038</name>
</gene>
<evidence type="ECO:0000259" key="2">
    <source>
        <dbReference type="SMART" id="SM01313"/>
    </source>
</evidence>
<evidence type="ECO:0000313" key="3">
    <source>
        <dbReference type="EMBL" id="KAF4357327.1"/>
    </source>
</evidence>
<dbReference type="SMART" id="SM01313">
    <property type="entry name" value="Sec3-PIP2_bind"/>
    <property type="match status" value="1"/>
</dbReference>
<feature type="coiled-coil region" evidence="1">
    <location>
        <begin position="195"/>
        <end position="222"/>
    </location>
</feature>
<protein>
    <recommendedName>
        <fullName evidence="2">Exocyst complex component Sec3 PIP2-binding N-terminal domain-containing protein</fullName>
    </recommendedName>
</protein>
<keyword evidence="1" id="KW-0175">Coiled coil</keyword>
<proteinExistence type="predicted"/>
<dbReference type="InterPro" id="IPR019160">
    <property type="entry name" value="Sec3_CC"/>
</dbReference>
<evidence type="ECO:0000313" key="5">
    <source>
        <dbReference type="Proteomes" id="UP000525078"/>
    </source>
</evidence>
<dbReference type="GO" id="GO:0000145">
    <property type="term" value="C:exocyst"/>
    <property type="evidence" value="ECO:0007669"/>
    <property type="project" value="InterPro"/>
</dbReference>
<dbReference type="GO" id="GO:0005886">
    <property type="term" value="C:plasma membrane"/>
    <property type="evidence" value="ECO:0007669"/>
    <property type="project" value="TreeGrafter"/>
</dbReference>
<reference evidence="4 5" key="1">
    <citation type="journal article" date="2020" name="bioRxiv">
        <title>Sequence and annotation of 42 cannabis genomes reveals extensive copy number variation in cannabinoid synthesis and pathogen resistance genes.</title>
        <authorList>
            <person name="Mckernan K.J."/>
            <person name="Helbert Y."/>
            <person name="Kane L.T."/>
            <person name="Ebling H."/>
            <person name="Zhang L."/>
            <person name="Liu B."/>
            <person name="Eaton Z."/>
            <person name="Mclaughlin S."/>
            <person name="Kingan S."/>
            <person name="Baybayan P."/>
            <person name="Concepcion G."/>
            <person name="Jordan M."/>
            <person name="Riva A."/>
            <person name="Barbazuk W."/>
            <person name="Harkins T."/>
        </authorList>
    </citation>
    <scope>NUCLEOTIDE SEQUENCE [LARGE SCALE GENOMIC DNA]</scope>
    <source>
        <strain evidence="5">cv. Jamaican Lion 4</strain>
        <strain evidence="4">Mother</strain>
        <tissue evidence="4">Leaf</tissue>
    </source>
</reference>
<evidence type="ECO:0000256" key="1">
    <source>
        <dbReference type="SAM" id="Coils"/>
    </source>
</evidence>
<dbReference type="GO" id="GO:0005546">
    <property type="term" value="F:phosphatidylinositol-4,5-bisphosphate binding"/>
    <property type="evidence" value="ECO:0007669"/>
    <property type="project" value="TreeGrafter"/>
</dbReference>
<feature type="domain" description="Exocyst complex component Sec3 PIP2-binding N-terminal" evidence="2">
    <location>
        <begin position="48"/>
        <end position="140"/>
    </location>
</feature>
<dbReference type="InterPro" id="IPR028258">
    <property type="entry name" value="Sec3-PIP2_bind"/>
</dbReference>
<dbReference type="EMBL" id="JAATIP010000238">
    <property type="protein sequence ID" value="KAF4357327.1"/>
    <property type="molecule type" value="Genomic_DNA"/>
</dbReference>
<dbReference type="Pfam" id="PF09763">
    <property type="entry name" value="Sec3_CC"/>
    <property type="match status" value="1"/>
</dbReference>
<dbReference type="PANTHER" id="PTHR16092:SF14">
    <property type="entry name" value="EXOCYST COMPLEX COMPONENT 1 ISOFORM X1"/>
    <property type="match status" value="1"/>
</dbReference>
<name>A0A7J6EKV6_CANSA</name>
<sequence length="355" mass="39506">MAKSSADDDELRRACEAAIEDTKQSLVMSIRVVKGRGVWGKSGKLGRHMAKPRVLALSTKSKGQQTKAFLRVLKYSTGGVLEPAKLYKLKHLSKVEVITNDPTGCTFTLGFDNLRSQSVAPPQWTMRNIDDSLYSSSLKDLENKPTVTNQRSVQDGPVPATVTESDLKVTVEKELVSQVEEEDMEALLGTYVMGIGEAEAFSERLKRELHALEAANVHAILESEPLIDEVLQGLEAASSCVDDMDEWLGIFNLKLRHMREDIESIETRNNKLEMQSVNNKALIEELDKLLERLRVPSEYAACLTGGLFDEARMIQNVEACEWLAGALRGLEVPHLDPTYANMRANDVVPLEYICD</sequence>
<evidence type="ECO:0000313" key="4">
    <source>
        <dbReference type="EMBL" id="KAF4358991.1"/>
    </source>
</evidence>
<dbReference type="GO" id="GO:0006893">
    <property type="term" value="P:Golgi to plasma membrane transport"/>
    <property type="evidence" value="ECO:0007669"/>
    <property type="project" value="TreeGrafter"/>
</dbReference>
<dbReference type="Pfam" id="PF15277">
    <property type="entry name" value="Sec3-PIP2_bind"/>
    <property type="match status" value="1"/>
</dbReference>
<feature type="coiled-coil region" evidence="1">
    <location>
        <begin position="255"/>
        <end position="292"/>
    </location>
</feature>
<comment type="caution">
    <text evidence="4">The sequence shown here is derived from an EMBL/GenBank/DDBJ whole genome shotgun (WGS) entry which is preliminary data.</text>
</comment>
<organism evidence="4 5">
    <name type="scientific">Cannabis sativa</name>
    <name type="common">Hemp</name>
    <name type="synonym">Marijuana</name>
    <dbReference type="NCBI Taxonomy" id="3483"/>
    <lineage>
        <taxon>Eukaryota</taxon>
        <taxon>Viridiplantae</taxon>
        <taxon>Streptophyta</taxon>
        <taxon>Embryophyta</taxon>
        <taxon>Tracheophyta</taxon>
        <taxon>Spermatophyta</taxon>
        <taxon>Magnoliopsida</taxon>
        <taxon>eudicotyledons</taxon>
        <taxon>Gunneridae</taxon>
        <taxon>Pentapetalae</taxon>
        <taxon>rosids</taxon>
        <taxon>fabids</taxon>
        <taxon>Rosales</taxon>
        <taxon>Cannabaceae</taxon>
        <taxon>Cannabis</taxon>
    </lineage>
</organism>
<dbReference type="AlphaFoldDB" id="A0A7J6EKV6"/>
<dbReference type="PANTHER" id="PTHR16092">
    <property type="entry name" value="SEC3/SYNTAXIN-RELATED"/>
    <property type="match status" value="1"/>
</dbReference>